<evidence type="ECO:0000313" key="4">
    <source>
        <dbReference type="Proteomes" id="UP000248326"/>
    </source>
</evidence>
<evidence type="ECO:0000256" key="1">
    <source>
        <dbReference type="SAM" id="Phobius"/>
    </source>
</evidence>
<evidence type="ECO:0000313" key="3">
    <source>
        <dbReference type="EMBL" id="PYE49429.1"/>
    </source>
</evidence>
<keyword evidence="1" id="KW-0812">Transmembrane</keyword>
<dbReference type="RefSeq" id="WP_170131197.1">
    <property type="nucleotide sequence ID" value="NZ_QJSX01000023.1"/>
</dbReference>
<feature type="domain" description="EamA" evidence="2">
    <location>
        <begin position="160"/>
        <end position="294"/>
    </location>
</feature>
<evidence type="ECO:0000259" key="2">
    <source>
        <dbReference type="Pfam" id="PF00892"/>
    </source>
</evidence>
<keyword evidence="1" id="KW-1133">Transmembrane helix</keyword>
<dbReference type="AlphaFoldDB" id="A0A318S235"/>
<dbReference type="InterPro" id="IPR037185">
    <property type="entry name" value="EmrE-like"/>
</dbReference>
<dbReference type="Pfam" id="PF00892">
    <property type="entry name" value="EamA"/>
    <property type="match status" value="2"/>
</dbReference>
<organism evidence="3 4">
    <name type="scientific">Deinococcus yavapaiensis KR-236</name>
    <dbReference type="NCBI Taxonomy" id="694435"/>
    <lineage>
        <taxon>Bacteria</taxon>
        <taxon>Thermotogati</taxon>
        <taxon>Deinococcota</taxon>
        <taxon>Deinococci</taxon>
        <taxon>Deinococcales</taxon>
        <taxon>Deinococcaceae</taxon>
        <taxon>Deinococcus</taxon>
    </lineage>
</organism>
<dbReference type="PANTHER" id="PTHR22911:SF137">
    <property type="entry name" value="SOLUTE CARRIER FAMILY 35 MEMBER G2-RELATED"/>
    <property type="match status" value="1"/>
</dbReference>
<dbReference type="EMBL" id="QJSX01000023">
    <property type="protein sequence ID" value="PYE49429.1"/>
    <property type="molecule type" value="Genomic_DNA"/>
</dbReference>
<gene>
    <name evidence="3" type="ORF">DES52_12323</name>
</gene>
<feature type="transmembrane region" description="Helical" evidence="1">
    <location>
        <begin position="69"/>
        <end position="88"/>
    </location>
</feature>
<feature type="transmembrane region" description="Helical" evidence="1">
    <location>
        <begin position="162"/>
        <end position="180"/>
    </location>
</feature>
<feature type="transmembrane region" description="Helical" evidence="1">
    <location>
        <begin position="6"/>
        <end position="24"/>
    </location>
</feature>
<keyword evidence="1" id="KW-0472">Membrane</keyword>
<keyword evidence="4" id="KW-1185">Reference proteome</keyword>
<feature type="transmembrane region" description="Helical" evidence="1">
    <location>
        <begin position="95"/>
        <end position="116"/>
    </location>
</feature>
<sequence length="296" mass="30360">MVRVSGVALGLLAALSWGIADFLARFASRAFGAYRAQFYSTFVGLAALTVALLTTGEFSRFGAYDSPSAWTWAVVCAALISVASLAFFQAFGQGVLALVSPIVASYGAVTALLAWWSGESLTVRTGIGLACVLVGIVLSAIPGRAAPGEPKSAGSAWLSPGVIWAVCAAWVYGIAFYLLGAHVTPDLGGLTSIWISRLLGPFALAFIARAANEPLGPVPRGRAGWALVGVGGLATLASVATAFGLGRGEDAVVTVLGSMSTVVTVLLALVVLRERLARHQWLGALVTLAGILLVEG</sequence>
<feature type="domain" description="EamA" evidence="2">
    <location>
        <begin position="5"/>
        <end position="139"/>
    </location>
</feature>
<protein>
    <submittedName>
        <fullName evidence="3">Putative membrane protein</fullName>
    </submittedName>
</protein>
<dbReference type="SUPFAM" id="SSF103481">
    <property type="entry name" value="Multidrug resistance efflux transporter EmrE"/>
    <property type="match status" value="2"/>
</dbReference>
<feature type="transmembrane region" description="Helical" evidence="1">
    <location>
        <begin position="251"/>
        <end position="272"/>
    </location>
</feature>
<dbReference type="InterPro" id="IPR000620">
    <property type="entry name" value="EamA_dom"/>
</dbReference>
<name>A0A318S235_9DEIO</name>
<feature type="transmembrane region" description="Helical" evidence="1">
    <location>
        <begin position="122"/>
        <end position="141"/>
    </location>
</feature>
<dbReference type="GO" id="GO:0016020">
    <property type="term" value="C:membrane"/>
    <property type="evidence" value="ECO:0007669"/>
    <property type="project" value="InterPro"/>
</dbReference>
<reference evidence="3 4" key="1">
    <citation type="submission" date="2018-06" db="EMBL/GenBank/DDBJ databases">
        <title>Genomic Encyclopedia of Type Strains, Phase IV (KMG-IV): sequencing the most valuable type-strain genomes for metagenomic binning, comparative biology and taxonomic classification.</title>
        <authorList>
            <person name="Goeker M."/>
        </authorList>
    </citation>
    <scope>NUCLEOTIDE SEQUENCE [LARGE SCALE GENOMIC DNA]</scope>
    <source>
        <strain evidence="3 4">DSM 18048</strain>
    </source>
</reference>
<accession>A0A318S235</accession>
<dbReference type="PANTHER" id="PTHR22911">
    <property type="entry name" value="ACYL-MALONYL CONDENSING ENZYME-RELATED"/>
    <property type="match status" value="1"/>
</dbReference>
<feature type="transmembrane region" description="Helical" evidence="1">
    <location>
        <begin position="223"/>
        <end position="245"/>
    </location>
</feature>
<comment type="caution">
    <text evidence="3">The sequence shown here is derived from an EMBL/GenBank/DDBJ whole genome shotgun (WGS) entry which is preliminary data.</text>
</comment>
<feature type="transmembrane region" description="Helical" evidence="1">
    <location>
        <begin position="36"/>
        <end position="54"/>
    </location>
</feature>
<feature type="transmembrane region" description="Helical" evidence="1">
    <location>
        <begin position="192"/>
        <end position="211"/>
    </location>
</feature>
<dbReference type="Proteomes" id="UP000248326">
    <property type="component" value="Unassembled WGS sequence"/>
</dbReference>
<proteinExistence type="predicted"/>